<keyword evidence="8 10" id="KW-0539">Nucleus</keyword>
<keyword evidence="6" id="KW-0067">ATP-binding</keyword>
<dbReference type="PANTHER" id="PTHR12087:SF0">
    <property type="entry name" value="ORIGIN RECOGNITION COMPLEX SUBUNIT 4"/>
    <property type="match status" value="1"/>
</dbReference>
<reference evidence="14" key="1">
    <citation type="submission" date="2012-12" db="EMBL/GenBank/DDBJ databases">
        <authorList>
            <person name="Hellsten U."/>
            <person name="Grimwood J."/>
            <person name="Chapman J.A."/>
            <person name="Shapiro H."/>
            <person name="Aerts A."/>
            <person name="Otillar R.P."/>
            <person name="Terry A.Y."/>
            <person name="Boore J.L."/>
            <person name="Simakov O."/>
            <person name="Marletaz F."/>
            <person name="Cho S.-J."/>
            <person name="Edsinger-Gonzales E."/>
            <person name="Havlak P."/>
            <person name="Kuo D.-H."/>
            <person name="Larsson T."/>
            <person name="Lv J."/>
            <person name="Arendt D."/>
            <person name="Savage R."/>
            <person name="Osoegawa K."/>
            <person name="de Jong P."/>
            <person name="Lindberg D.R."/>
            <person name="Seaver E.C."/>
            <person name="Weisblat D.A."/>
            <person name="Putnam N.H."/>
            <person name="Grigoriev I.V."/>
            <person name="Rokhsar D.S."/>
        </authorList>
    </citation>
    <scope>NUCLEOTIDE SEQUENCE</scope>
    <source>
        <strain evidence="14">I ESC-2004</strain>
    </source>
</reference>
<dbReference type="OrthoDB" id="343623at2759"/>
<evidence type="ECO:0000256" key="4">
    <source>
        <dbReference type="ARBA" id="ARBA00022705"/>
    </source>
</evidence>
<dbReference type="SMART" id="SM00382">
    <property type="entry name" value="AAA"/>
    <property type="match status" value="1"/>
</dbReference>
<dbReference type="GO" id="GO:0006270">
    <property type="term" value="P:DNA replication initiation"/>
    <property type="evidence" value="ECO:0007669"/>
    <property type="project" value="TreeGrafter"/>
</dbReference>
<reference evidence="12 14" key="2">
    <citation type="journal article" date="2013" name="Nature">
        <title>Insights into bilaterian evolution from three spiralian genomes.</title>
        <authorList>
            <person name="Simakov O."/>
            <person name="Marletaz F."/>
            <person name="Cho S.J."/>
            <person name="Edsinger-Gonzales E."/>
            <person name="Havlak P."/>
            <person name="Hellsten U."/>
            <person name="Kuo D.H."/>
            <person name="Larsson T."/>
            <person name="Lv J."/>
            <person name="Arendt D."/>
            <person name="Savage R."/>
            <person name="Osoegawa K."/>
            <person name="de Jong P."/>
            <person name="Grimwood J."/>
            <person name="Chapman J.A."/>
            <person name="Shapiro H."/>
            <person name="Aerts A."/>
            <person name="Otillar R.P."/>
            <person name="Terry A.Y."/>
            <person name="Boore J.L."/>
            <person name="Grigoriev I.V."/>
            <person name="Lindberg D.R."/>
            <person name="Seaver E.C."/>
            <person name="Weisblat D.A."/>
            <person name="Putnam N.H."/>
            <person name="Rokhsar D.S."/>
        </authorList>
    </citation>
    <scope>NUCLEOTIDE SEQUENCE</scope>
    <source>
        <strain evidence="12 14">I ESC-2004</strain>
    </source>
</reference>
<dbReference type="GO" id="GO:0005664">
    <property type="term" value="C:nuclear origin of replication recognition complex"/>
    <property type="evidence" value="ECO:0007669"/>
    <property type="project" value="TreeGrafter"/>
</dbReference>
<dbReference type="Pfam" id="PF14629">
    <property type="entry name" value="ORC4_C"/>
    <property type="match status" value="1"/>
</dbReference>
<dbReference type="Pfam" id="PF13191">
    <property type="entry name" value="AAA_16"/>
    <property type="match status" value="1"/>
</dbReference>
<evidence type="ECO:0000256" key="6">
    <source>
        <dbReference type="ARBA" id="ARBA00022840"/>
    </source>
</evidence>
<evidence type="ECO:0000256" key="5">
    <source>
        <dbReference type="ARBA" id="ARBA00022741"/>
    </source>
</evidence>
<dbReference type="InterPro" id="IPR032705">
    <property type="entry name" value="ORC4_C"/>
</dbReference>
<evidence type="ECO:0000259" key="11">
    <source>
        <dbReference type="SMART" id="SM00382"/>
    </source>
</evidence>
<keyword evidence="7 10" id="KW-0238">DNA-binding</keyword>
<evidence type="ECO:0000313" key="13">
    <source>
        <dbReference type="EnsemblMetazoa" id="CapteP227802"/>
    </source>
</evidence>
<evidence type="ECO:0000256" key="2">
    <source>
        <dbReference type="ARBA" id="ARBA00005334"/>
    </source>
</evidence>
<dbReference type="Proteomes" id="UP000014760">
    <property type="component" value="Unassembled WGS sequence"/>
</dbReference>
<keyword evidence="4 10" id="KW-0235">DNA replication</keyword>
<dbReference type="FunFam" id="3.40.50.300:FF:000649">
    <property type="entry name" value="Origin recognition complex subunit 4"/>
    <property type="match status" value="1"/>
</dbReference>
<evidence type="ECO:0000313" key="14">
    <source>
        <dbReference type="Proteomes" id="UP000014760"/>
    </source>
</evidence>
<dbReference type="EMBL" id="KB293180">
    <property type="protein sequence ID" value="ELU16403.1"/>
    <property type="molecule type" value="Genomic_DNA"/>
</dbReference>
<dbReference type="OMA" id="AFTFQRN"/>
<dbReference type="InterPro" id="IPR027417">
    <property type="entry name" value="P-loop_NTPase"/>
</dbReference>
<proteinExistence type="inferred from homology"/>
<comment type="function">
    <text evidence="10">Component of the origin recognition complex (ORC) that binds origins of replication.</text>
</comment>
<dbReference type="GO" id="GO:0005524">
    <property type="term" value="F:ATP binding"/>
    <property type="evidence" value="ECO:0007669"/>
    <property type="project" value="UniProtKB-KW"/>
</dbReference>
<protein>
    <recommendedName>
        <fullName evidence="3 10">Origin recognition complex subunit 4</fullName>
    </recommendedName>
</protein>
<organism evidence="12">
    <name type="scientific">Capitella teleta</name>
    <name type="common">Polychaete worm</name>
    <dbReference type="NCBI Taxonomy" id="283909"/>
    <lineage>
        <taxon>Eukaryota</taxon>
        <taxon>Metazoa</taxon>
        <taxon>Spiralia</taxon>
        <taxon>Lophotrochozoa</taxon>
        <taxon>Annelida</taxon>
        <taxon>Polychaeta</taxon>
        <taxon>Sedentaria</taxon>
        <taxon>Scolecida</taxon>
        <taxon>Capitellidae</taxon>
        <taxon>Capitella</taxon>
    </lineage>
</organism>
<dbReference type="InterPro" id="IPR016527">
    <property type="entry name" value="ORC4"/>
</dbReference>
<dbReference type="AlphaFoldDB" id="R7VC25"/>
<evidence type="ECO:0000256" key="9">
    <source>
        <dbReference type="ARBA" id="ARBA00046777"/>
    </source>
</evidence>
<accession>R7VC25</accession>
<keyword evidence="5" id="KW-0547">Nucleotide-binding</keyword>
<comment type="subcellular location">
    <subcellularLocation>
        <location evidence="1 10">Nucleus</location>
    </subcellularLocation>
</comment>
<dbReference type="GO" id="GO:0005737">
    <property type="term" value="C:cytoplasm"/>
    <property type="evidence" value="ECO:0007669"/>
    <property type="project" value="UniProtKB-ARBA"/>
</dbReference>
<dbReference type="SUPFAM" id="SSF52540">
    <property type="entry name" value="P-loop containing nucleoside triphosphate hydrolases"/>
    <property type="match status" value="1"/>
</dbReference>
<evidence type="ECO:0000256" key="10">
    <source>
        <dbReference type="PIRNR" id="PIRNR007858"/>
    </source>
</evidence>
<evidence type="ECO:0000313" key="12">
    <source>
        <dbReference type="EMBL" id="ELU16403.1"/>
    </source>
</evidence>
<comment type="subunit">
    <text evidence="9">Component of ORC, a complex composed of at least 6 subunits: ORC1, ORC2, ORC3, ORC4, ORC5 and ORC6. ORC is regulated in a cell-cycle dependent manner. It is sequentially assembled at the exit from anaphase of mitosis and disassembled as cells enter S phase. Interacts with DBF4. Interacts with POLQ.</text>
</comment>
<dbReference type="InterPro" id="IPR041664">
    <property type="entry name" value="AAA_16"/>
</dbReference>
<name>R7VC25_CAPTE</name>
<evidence type="ECO:0000256" key="8">
    <source>
        <dbReference type="ARBA" id="ARBA00023242"/>
    </source>
</evidence>
<feature type="domain" description="AAA+ ATPase" evidence="11">
    <location>
        <begin position="47"/>
        <end position="208"/>
    </location>
</feature>
<evidence type="ECO:0000256" key="3">
    <source>
        <dbReference type="ARBA" id="ARBA00019083"/>
    </source>
</evidence>
<gene>
    <name evidence="12" type="ORF">CAPTEDRAFT_227802</name>
</gene>
<evidence type="ECO:0000256" key="1">
    <source>
        <dbReference type="ARBA" id="ARBA00004123"/>
    </source>
</evidence>
<dbReference type="PIRSF" id="PIRSF007858">
    <property type="entry name" value="ORC4"/>
    <property type="match status" value="1"/>
</dbReference>
<reference evidence="13" key="3">
    <citation type="submission" date="2015-06" db="UniProtKB">
        <authorList>
            <consortium name="EnsemblMetazoa"/>
        </authorList>
    </citation>
    <scope>IDENTIFICATION</scope>
</reference>
<dbReference type="GO" id="GO:0003688">
    <property type="term" value="F:DNA replication origin binding"/>
    <property type="evidence" value="ECO:0007669"/>
    <property type="project" value="TreeGrafter"/>
</dbReference>
<dbReference type="EnsemblMetazoa" id="CapteT227802">
    <property type="protein sequence ID" value="CapteP227802"/>
    <property type="gene ID" value="CapteG227802"/>
</dbReference>
<dbReference type="FunCoup" id="R7VC25">
    <property type="interactions" value="2134"/>
</dbReference>
<keyword evidence="14" id="KW-1185">Reference proteome</keyword>
<dbReference type="PANTHER" id="PTHR12087">
    <property type="entry name" value="ORIGIN RECOGNITION COMPLEX SUBUNIT 4"/>
    <property type="match status" value="1"/>
</dbReference>
<evidence type="ECO:0000256" key="7">
    <source>
        <dbReference type="ARBA" id="ARBA00023125"/>
    </source>
</evidence>
<dbReference type="CDD" id="cd00009">
    <property type="entry name" value="AAA"/>
    <property type="match status" value="1"/>
</dbReference>
<dbReference type="EMBL" id="AMQN01000610">
    <property type="status" value="NOT_ANNOTATED_CDS"/>
    <property type="molecule type" value="Genomic_DNA"/>
</dbReference>
<dbReference type="Gene3D" id="3.40.50.300">
    <property type="entry name" value="P-loop containing nucleotide triphosphate hydrolases"/>
    <property type="match status" value="1"/>
</dbReference>
<dbReference type="STRING" id="283909.R7VC25"/>
<sequence length="422" mass="48158">MEEDFISSVQTLLRQRLCGKCHNQLRFRENEIKQLHDLVHRTATVGESNSLLVIGPRGSGKSTLLEGVLDDLTNEKDVTGNILVVRLNGLLQTDDKIALAEITRQLQLEAESEGKAFGSFAENLQFLLEALRSGSDRKSRSLVFVLDEFDLFAHHRNQTLLYNLFDVAQSAQAPICVIGLTVRMDVLELLEKRVKSRFSHRFIHLLPTYEFKEYLEIAQDVLTLPQDFASKKLVGDWNKSAQEFMQDSSVIDVLQQIFYLDKSIQHLYQLLMIPVCKLNAEHTKLLASDLYASFKILHKDDKAAMLQGVSILELTLVLAMKHLNEVYDGEPFNFEMVFSVYKKFTQRAALQSFQKAVVIKAFEHLCSLEIVRAAESSTSRTQREFRALRLMADSSQIMEAVKRYPACPNELKHWSTTPMLTL</sequence>
<dbReference type="HOGENOM" id="CLU_007115_0_1_1"/>
<comment type="similarity">
    <text evidence="2 10">Belongs to the ORC4 family.</text>
</comment>
<dbReference type="InterPro" id="IPR003593">
    <property type="entry name" value="AAA+_ATPase"/>
</dbReference>